<evidence type="ECO:0000313" key="2">
    <source>
        <dbReference type="EMBL" id="THU46423.1"/>
    </source>
</evidence>
<dbReference type="Proteomes" id="UP000317650">
    <property type="component" value="Chromosome 9"/>
</dbReference>
<protein>
    <submittedName>
        <fullName evidence="2">Uncharacterized protein</fullName>
    </submittedName>
</protein>
<reference evidence="2 3" key="1">
    <citation type="journal article" date="2019" name="Nat. Plants">
        <title>Genome sequencing of Musa balbisiana reveals subgenome evolution and function divergence in polyploid bananas.</title>
        <authorList>
            <person name="Yao X."/>
        </authorList>
    </citation>
    <scope>NUCLEOTIDE SEQUENCE [LARGE SCALE GENOMIC DNA]</scope>
    <source>
        <strain evidence="3">cv. DH-PKW</strain>
        <tissue evidence="2">Leaves</tissue>
    </source>
</reference>
<feature type="region of interest" description="Disordered" evidence="1">
    <location>
        <begin position="1"/>
        <end position="68"/>
    </location>
</feature>
<comment type="caution">
    <text evidence="2">The sequence shown here is derived from an EMBL/GenBank/DDBJ whole genome shotgun (WGS) entry which is preliminary data.</text>
</comment>
<dbReference type="EMBL" id="PYDT01000010">
    <property type="protein sequence ID" value="THU46423.1"/>
    <property type="molecule type" value="Genomic_DNA"/>
</dbReference>
<sequence>MPTRTANLTPMRVRTASSEERDVAEDARILDEEERGAVNGAHAESLPTSSRIRSRHGTGEVPGVLIDQ</sequence>
<evidence type="ECO:0000256" key="1">
    <source>
        <dbReference type="SAM" id="MobiDB-lite"/>
    </source>
</evidence>
<proteinExistence type="predicted"/>
<gene>
    <name evidence="2" type="ORF">C4D60_Mb09t04780</name>
</gene>
<dbReference type="AlphaFoldDB" id="A0A4S8IE30"/>
<evidence type="ECO:0000313" key="3">
    <source>
        <dbReference type="Proteomes" id="UP000317650"/>
    </source>
</evidence>
<feature type="compositionally biased region" description="Basic and acidic residues" evidence="1">
    <location>
        <begin position="17"/>
        <end position="30"/>
    </location>
</feature>
<keyword evidence="3" id="KW-1185">Reference proteome</keyword>
<name>A0A4S8IE30_MUSBA</name>
<accession>A0A4S8IE30</accession>
<organism evidence="2 3">
    <name type="scientific">Musa balbisiana</name>
    <name type="common">Banana</name>
    <dbReference type="NCBI Taxonomy" id="52838"/>
    <lineage>
        <taxon>Eukaryota</taxon>
        <taxon>Viridiplantae</taxon>
        <taxon>Streptophyta</taxon>
        <taxon>Embryophyta</taxon>
        <taxon>Tracheophyta</taxon>
        <taxon>Spermatophyta</taxon>
        <taxon>Magnoliopsida</taxon>
        <taxon>Liliopsida</taxon>
        <taxon>Zingiberales</taxon>
        <taxon>Musaceae</taxon>
        <taxon>Musa</taxon>
    </lineage>
</organism>